<dbReference type="KEGG" id="mcg:GL4_0602"/>
<accession>A0A0A8JZR9</accession>
<dbReference type="SUPFAM" id="SSF109604">
    <property type="entry name" value="HD-domain/PDEase-like"/>
    <property type="match status" value="1"/>
</dbReference>
<proteinExistence type="predicted"/>
<dbReference type="EMBL" id="AP014648">
    <property type="protein sequence ID" value="BAQ16065.1"/>
    <property type="molecule type" value="Genomic_DNA"/>
</dbReference>
<dbReference type="Proteomes" id="UP000031643">
    <property type="component" value="Chromosome"/>
</dbReference>
<protein>
    <submittedName>
        <fullName evidence="1">Predicted hydrolases of HD superfamily</fullName>
    </submittedName>
</protein>
<gene>
    <name evidence="1" type="ORF">GL4_0602</name>
</gene>
<dbReference type="HOGENOM" id="CLU_089999_3_0_5"/>
<evidence type="ECO:0000313" key="2">
    <source>
        <dbReference type="Proteomes" id="UP000031643"/>
    </source>
</evidence>
<sequence>MRHLVNITERRGDWLQTFTGKQFWPLDPHPDDIDIRDIAHALANTCRFNGHCLRFYSVAEHSVAVAENVPLEHRLTALLHDAAEAYLADVPRPVKPYLSGYKDIERQLDECIAEKFGLAYPWPDAVHEVDNRILADEQVQLMTIAPAEWALPRPPLGVDLPHWSPREAEVAFACMYEKLSGVSA</sequence>
<dbReference type="GO" id="GO:0016787">
    <property type="term" value="F:hydrolase activity"/>
    <property type="evidence" value="ECO:0007669"/>
    <property type="project" value="UniProtKB-KW"/>
</dbReference>
<organism evidence="1 2">
    <name type="scientific">Methyloceanibacter caenitepidi</name>
    <dbReference type="NCBI Taxonomy" id="1384459"/>
    <lineage>
        <taxon>Bacteria</taxon>
        <taxon>Pseudomonadati</taxon>
        <taxon>Pseudomonadota</taxon>
        <taxon>Alphaproteobacteria</taxon>
        <taxon>Hyphomicrobiales</taxon>
        <taxon>Hyphomicrobiaceae</taxon>
        <taxon>Methyloceanibacter</taxon>
    </lineage>
</organism>
<evidence type="ECO:0000313" key="1">
    <source>
        <dbReference type="EMBL" id="BAQ16065.1"/>
    </source>
</evidence>
<dbReference type="RefSeq" id="WP_045364361.1">
    <property type="nucleotide sequence ID" value="NZ_AP014648.1"/>
</dbReference>
<keyword evidence="2" id="KW-1185">Reference proteome</keyword>
<dbReference type="Gene3D" id="1.10.3210.10">
    <property type="entry name" value="Hypothetical protein af1432"/>
    <property type="match status" value="1"/>
</dbReference>
<keyword evidence="1" id="KW-0378">Hydrolase</keyword>
<dbReference type="AlphaFoldDB" id="A0A0A8JZR9"/>
<name>A0A0A8JZR9_9HYPH</name>
<reference evidence="1 2" key="1">
    <citation type="submission" date="2014-09" db="EMBL/GenBank/DDBJ databases">
        <title>Genome sequencing of Methyloceanibacter caenitepidi Gela4.</title>
        <authorList>
            <person name="Takeuchi M."/>
            <person name="Susumu S."/>
            <person name="Kamagata Y."/>
            <person name="Oshima K."/>
            <person name="Hattori M."/>
            <person name="Iwasaki W."/>
        </authorList>
    </citation>
    <scope>NUCLEOTIDE SEQUENCE [LARGE SCALE GENOMIC DNA]</scope>
    <source>
        <strain evidence="1 2">Gela4</strain>
    </source>
</reference>
<dbReference type="STRING" id="1384459.GL4_0602"/>